<dbReference type="EMBL" id="JAWCUD010000015">
    <property type="protein sequence ID" value="MDU0205623.1"/>
    <property type="molecule type" value="Genomic_DNA"/>
</dbReference>
<evidence type="ECO:0000259" key="4">
    <source>
        <dbReference type="SMART" id="SM00226"/>
    </source>
</evidence>
<dbReference type="PANTHER" id="PTHR11717:SF31">
    <property type="entry name" value="LOW MOLECULAR WEIGHT PROTEIN-TYROSINE-PHOSPHATASE ETP-RELATED"/>
    <property type="match status" value="1"/>
</dbReference>
<dbReference type="SUPFAM" id="SSF52788">
    <property type="entry name" value="Phosphotyrosine protein phosphatases I"/>
    <property type="match status" value="1"/>
</dbReference>
<keyword evidence="2" id="KW-0378">Hydrolase</keyword>
<dbReference type="InterPro" id="IPR036196">
    <property type="entry name" value="Ptyr_pPase_sf"/>
</dbReference>
<keyword evidence="6" id="KW-1185">Reference proteome</keyword>
<evidence type="ECO:0000256" key="2">
    <source>
        <dbReference type="ARBA" id="ARBA00022801"/>
    </source>
</evidence>
<dbReference type="CDD" id="cd16344">
    <property type="entry name" value="LMWPAP"/>
    <property type="match status" value="1"/>
</dbReference>
<sequence length="227" mass="25692">MKKVLLTQNSAYAYEESFATQNSEEDLMLRILFVCTGNTCRSPLAEGLLRIRVHQEGLAAEVRSAGVSAMTGTPISRNSATLLQEAGFKEPIRSLAIQESEVKWADLILTMTMGHKRSVIQRYPDAIDKIFTLKEYVEDDQRILQAIEEREKLVTELQLKQALSQTVTVEERNRIYLLEDAIPDYDISDPFGGPLEVYRQTANEISGSLDKLVKKLRERKEDPQSGK</sequence>
<reference evidence="5 6" key="1">
    <citation type="submission" date="2023-10" db="EMBL/GenBank/DDBJ databases">
        <title>Paenibacillus strain PFR10 Genome sequencing and assembly.</title>
        <authorList>
            <person name="Kim I."/>
        </authorList>
    </citation>
    <scope>NUCLEOTIDE SEQUENCE [LARGE SCALE GENOMIC DNA]</scope>
    <source>
        <strain evidence="5 6">PFR10</strain>
    </source>
</reference>
<feature type="domain" description="Phosphotyrosine protein phosphatase I" evidence="4">
    <location>
        <begin position="29"/>
        <end position="215"/>
    </location>
</feature>
<evidence type="ECO:0000313" key="6">
    <source>
        <dbReference type="Proteomes" id="UP001260980"/>
    </source>
</evidence>
<dbReference type="Gene3D" id="3.40.50.2300">
    <property type="match status" value="1"/>
</dbReference>
<dbReference type="InterPro" id="IPR050438">
    <property type="entry name" value="LMW_PTPase"/>
</dbReference>
<gene>
    <name evidence="5" type="ORF">RQP52_31565</name>
</gene>
<dbReference type="SMART" id="SM00226">
    <property type="entry name" value="LMWPc"/>
    <property type="match status" value="1"/>
</dbReference>
<accession>A0ABU3RN92</accession>
<keyword evidence="3" id="KW-0904">Protein phosphatase</keyword>
<comment type="caution">
    <text evidence="5">The sequence shown here is derived from an EMBL/GenBank/DDBJ whole genome shotgun (WGS) entry which is preliminary data.</text>
</comment>
<evidence type="ECO:0000256" key="1">
    <source>
        <dbReference type="ARBA" id="ARBA00011063"/>
    </source>
</evidence>
<dbReference type="Proteomes" id="UP001260980">
    <property type="component" value="Unassembled WGS sequence"/>
</dbReference>
<name>A0ABU3RN92_9BACL</name>
<dbReference type="PRINTS" id="PR00719">
    <property type="entry name" value="LMWPTPASE"/>
</dbReference>
<proteinExistence type="inferred from homology"/>
<dbReference type="PANTHER" id="PTHR11717">
    <property type="entry name" value="LOW MOLECULAR WEIGHT PROTEIN TYROSINE PHOSPHATASE"/>
    <property type="match status" value="1"/>
</dbReference>
<organism evidence="5 6">
    <name type="scientific">Paenibacillus violae</name>
    <dbReference type="NCBI Taxonomy" id="3077234"/>
    <lineage>
        <taxon>Bacteria</taxon>
        <taxon>Bacillati</taxon>
        <taxon>Bacillota</taxon>
        <taxon>Bacilli</taxon>
        <taxon>Bacillales</taxon>
        <taxon>Paenibacillaceae</taxon>
        <taxon>Paenibacillus</taxon>
    </lineage>
</organism>
<protein>
    <submittedName>
        <fullName evidence="5">Low molecular weight protein arginine phosphatase</fullName>
    </submittedName>
</protein>
<dbReference type="Pfam" id="PF01451">
    <property type="entry name" value="LMWPc"/>
    <property type="match status" value="1"/>
</dbReference>
<evidence type="ECO:0000256" key="3">
    <source>
        <dbReference type="ARBA" id="ARBA00022912"/>
    </source>
</evidence>
<comment type="similarity">
    <text evidence="1">Belongs to the low molecular weight phosphotyrosine protein phosphatase family.</text>
</comment>
<dbReference type="InterPro" id="IPR017867">
    <property type="entry name" value="Tyr_phospatase_low_mol_wt"/>
</dbReference>
<evidence type="ECO:0000313" key="5">
    <source>
        <dbReference type="EMBL" id="MDU0205623.1"/>
    </source>
</evidence>
<dbReference type="InterPro" id="IPR023485">
    <property type="entry name" value="Ptyr_pPase"/>
</dbReference>